<dbReference type="EMBL" id="CENE01000018">
    <property type="protein sequence ID" value="CEQ41869.1"/>
    <property type="molecule type" value="Genomic_DNA"/>
</dbReference>
<dbReference type="AlphaFoldDB" id="A0A0D6EPK4"/>
<feature type="non-terminal residue" evidence="2">
    <location>
        <position position="1"/>
    </location>
</feature>
<evidence type="ECO:0000256" key="1">
    <source>
        <dbReference type="SAM" id="MobiDB-lite"/>
    </source>
</evidence>
<gene>
    <name evidence="2" type="primary">SPOSA6832_03640</name>
</gene>
<accession>A0A0D6EPK4</accession>
<evidence type="ECO:0000313" key="3">
    <source>
        <dbReference type="Proteomes" id="UP000243876"/>
    </source>
</evidence>
<dbReference type="OrthoDB" id="5544375at2759"/>
<sequence length="168" mass="18460">MGATGSKPDQEVVDGGADATFFAHRDSPVQFSESLINHLSSQSLPTSAVPSSRQDALDSHIQARIATELSKLRQQEAQVRDEIERALEKENLDREMGAASAQEGGKALSHSTSLIKDLEELEKRTASLKKQREETDEWRRVDDGKNELEKCFACVAPLSLGCAPRRQG</sequence>
<keyword evidence="3" id="KW-1185">Reference proteome</keyword>
<evidence type="ECO:0000313" key="2">
    <source>
        <dbReference type="EMBL" id="CEQ41869.1"/>
    </source>
</evidence>
<dbReference type="InterPro" id="IPR012471">
    <property type="entry name" value="DUF1690"/>
</dbReference>
<name>A0A0D6EPK4_SPOSA</name>
<dbReference type="Pfam" id="PF07956">
    <property type="entry name" value="DUF1690"/>
    <property type="match status" value="1"/>
</dbReference>
<dbReference type="Proteomes" id="UP000243876">
    <property type="component" value="Unassembled WGS sequence"/>
</dbReference>
<protein>
    <submittedName>
        <fullName evidence="2">SPOSA6832_03640-mRNA-1:cds</fullName>
    </submittedName>
</protein>
<reference evidence="3" key="1">
    <citation type="submission" date="2015-02" db="EMBL/GenBank/DDBJ databases">
        <authorList>
            <person name="Gon?alves P."/>
        </authorList>
    </citation>
    <scope>NUCLEOTIDE SEQUENCE [LARGE SCALE GENOMIC DNA]</scope>
</reference>
<feature type="region of interest" description="Disordered" evidence="1">
    <location>
        <begin position="90"/>
        <end position="112"/>
    </location>
</feature>
<organism evidence="2 3">
    <name type="scientific">Sporidiobolus salmonicolor</name>
    <name type="common">Yeast-like fungus</name>
    <name type="synonym">Sporobolomyces salmonicolor</name>
    <dbReference type="NCBI Taxonomy" id="5005"/>
    <lineage>
        <taxon>Eukaryota</taxon>
        <taxon>Fungi</taxon>
        <taxon>Dikarya</taxon>
        <taxon>Basidiomycota</taxon>
        <taxon>Pucciniomycotina</taxon>
        <taxon>Microbotryomycetes</taxon>
        <taxon>Sporidiobolales</taxon>
        <taxon>Sporidiobolaceae</taxon>
        <taxon>Sporobolomyces</taxon>
    </lineage>
</organism>
<proteinExistence type="predicted"/>